<reference evidence="3" key="2">
    <citation type="submission" date="2015-01" db="EMBL/GenBank/DDBJ databases">
        <title>Evolutionary Origins and Diversification of the Mycorrhizal Mutualists.</title>
        <authorList>
            <consortium name="DOE Joint Genome Institute"/>
            <consortium name="Mycorrhizal Genomics Consortium"/>
            <person name="Kohler A."/>
            <person name="Kuo A."/>
            <person name="Nagy L.G."/>
            <person name="Floudas D."/>
            <person name="Copeland A."/>
            <person name="Barry K.W."/>
            <person name="Cichocki N."/>
            <person name="Veneault-Fourrey C."/>
            <person name="LaButti K."/>
            <person name="Lindquist E.A."/>
            <person name="Lipzen A."/>
            <person name="Lundell T."/>
            <person name="Morin E."/>
            <person name="Murat C."/>
            <person name="Riley R."/>
            <person name="Ohm R."/>
            <person name="Sun H."/>
            <person name="Tunlid A."/>
            <person name="Henrissat B."/>
            <person name="Grigoriev I.V."/>
            <person name="Hibbett D.S."/>
            <person name="Martin F."/>
        </authorList>
    </citation>
    <scope>NUCLEOTIDE SEQUENCE [LARGE SCALE GENOMIC DNA]</scope>
    <source>
        <strain evidence="3">ATCC 200175</strain>
    </source>
</reference>
<dbReference type="EMBL" id="KN819667">
    <property type="protein sequence ID" value="KIJ08242.1"/>
    <property type="molecule type" value="Genomic_DNA"/>
</dbReference>
<gene>
    <name evidence="2" type="ORF">PAXINDRAFT_102642</name>
</gene>
<name>A0A0C9TK65_PAXIN</name>
<protein>
    <submittedName>
        <fullName evidence="2">Uncharacterized protein</fullName>
    </submittedName>
</protein>
<dbReference type="Proteomes" id="UP000053647">
    <property type="component" value="Unassembled WGS sequence"/>
</dbReference>
<accession>A0A0C9TK65</accession>
<keyword evidence="3" id="KW-1185">Reference proteome</keyword>
<proteinExistence type="predicted"/>
<evidence type="ECO:0000256" key="1">
    <source>
        <dbReference type="SAM" id="MobiDB-lite"/>
    </source>
</evidence>
<feature type="compositionally biased region" description="Acidic residues" evidence="1">
    <location>
        <begin position="389"/>
        <end position="402"/>
    </location>
</feature>
<sequence length="402" mass="44704">MGRHWLTSRHPYDIEIGRLVAFPNLMSLLVEIVDANSGIDEASTYNAPPKFKKSAEHLIRTTDSTVVKLSENKPPSVKKVKTGVKVKTEPSESTVSSGSGFPPRTKDTVKPRSAYRKEDLPGFILSDPQGRWHKKFLPTLILLLGSVSNPFDLHETSLLQFAQSTFHIIYPEVRDFTITSAGPIVAKILQRFCEWRSNFGSTAIALILDFMAHDKTRDPIEVATAMLEDRRFLYEDMQFPQKHEIYRSTFIVTLLGSVHLNAIQGHATVPTLKTDELAHSGMQGAVGMCSAAVERALTLIQKGHIDVNKSLKSIKGGKLSITLPKSLNKYTGKQSSTPYIFSDQLWGRAVRSYAHSISTRGNEYIHDIVQLARETVQGTGVLPLSTDVGSDEPEELDERAYL</sequence>
<reference evidence="2 3" key="1">
    <citation type="submission" date="2014-06" db="EMBL/GenBank/DDBJ databases">
        <authorList>
            <consortium name="DOE Joint Genome Institute"/>
            <person name="Kuo A."/>
            <person name="Kohler A."/>
            <person name="Nagy L.G."/>
            <person name="Floudas D."/>
            <person name="Copeland A."/>
            <person name="Barry K.W."/>
            <person name="Cichocki N."/>
            <person name="Veneault-Fourrey C."/>
            <person name="LaButti K."/>
            <person name="Lindquist E.A."/>
            <person name="Lipzen A."/>
            <person name="Lundell T."/>
            <person name="Morin E."/>
            <person name="Murat C."/>
            <person name="Sun H."/>
            <person name="Tunlid A."/>
            <person name="Henrissat B."/>
            <person name="Grigoriev I.V."/>
            <person name="Hibbett D.S."/>
            <person name="Martin F."/>
            <person name="Nordberg H.P."/>
            <person name="Cantor M.N."/>
            <person name="Hua S.X."/>
        </authorList>
    </citation>
    <scope>NUCLEOTIDE SEQUENCE [LARGE SCALE GENOMIC DNA]</scope>
    <source>
        <strain evidence="2 3">ATCC 200175</strain>
    </source>
</reference>
<evidence type="ECO:0000313" key="3">
    <source>
        <dbReference type="Proteomes" id="UP000053647"/>
    </source>
</evidence>
<feature type="region of interest" description="Disordered" evidence="1">
    <location>
        <begin position="83"/>
        <end position="112"/>
    </location>
</feature>
<dbReference type="AlphaFoldDB" id="A0A0C9TK65"/>
<feature type="region of interest" description="Disordered" evidence="1">
    <location>
        <begin position="382"/>
        <end position="402"/>
    </location>
</feature>
<evidence type="ECO:0000313" key="2">
    <source>
        <dbReference type="EMBL" id="KIJ08242.1"/>
    </source>
</evidence>
<dbReference type="HOGENOM" id="CLU_032278_1_0_1"/>
<dbReference type="OrthoDB" id="2682657at2759"/>
<organism evidence="2 3">
    <name type="scientific">Paxillus involutus ATCC 200175</name>
    <dbReference type="NCBI Taxonomy" id="664439"/>
    <lineage>
        <taxon>Eukaryota</taxon>
        <taxon>Fungi</taxon>
        <taxon>Dikarya</taxon>
        <taxon>Basidiomycota</taxon>
        <taxon>Agaricomycotina</taxon>
        <taxon>Agaricomycetes</taxon>
        <taxon>Agaricomycetidae</taxon>
        <taxon>Boletales</taxon>
        <taxon>Paxilineae</taxon>
        <taxon>Paxillaceae</taxon>
        <taxon>Paxillus</taxon>
    </lineage>
</organism>